<protein>
    <submittedName>
        <fullName evidence="1">Uncharacterized protein</fullName>
    </submittedName>
</protein>
<gene>
    <name evidence="1" type="ORF">BDR25DRAFT_351347</name>
</gene>
<reference evidence="1" key="1">
    <citation type="journal article" date="2020" name="Stud. Mycol.">
        <title>101 Dothideomycetes genomes: a test case for predicting lifestyles and emergence of pathogens.</title>
        <authorList>
            <person name="Haridas S."/>
            <person name="Albert R."/>
            <person name="Binder M."/>
            <person name="Bloem J."/>
            <person name="Labutti K."/>
            <person name="Salamov A."/>
            <person name="Andreopoulos B."/>
            <person name="Baker S."/>
            <person name="Barry K."/>
            <person name="Bills G."/>
            <person name="Bluhm B."/>
            <person name="Cannon C."/>
            <person name="Castanera R."/>
            <person name="Culley D."/>
            <person name="Daum C."/>
            <person name="Ezra D."/>
            <person name="Gonzalez J."/>
            <person name="Henrissat B."/>
            <person name="Kuo A."/>
            <person name="Liang C."/>
            <person name="Lipzen A."/>
            <person name="Lutzoni F."/>
            <person name="Magnuson J."/>
            <person name="Mondo S."/>
            <person name="Nolan M."/>
            <person name="Ohm R."/>
            <person name="Pangilinan J."/>
            <person name="Park H.-J."/>
            <person name="Ramirez L."/>
            <person name="Alfaro M."/>
            <person name="Sun H."/>
            <person name="Tritt A."/>
            <person name="Yoshinaga Y."/>
            <person name="Zwiers L.-H."/>
            <person name="Turgeon B."/>
            <person name="Goodwin S."/>
            <person name="Spatafora J."/>
            <person name="Crous P."/>
            <person name="Grigoriev I."/>
        </authorList>
    </citation>
    <scope>NUCLEOTIDE SEQUENCE</scope>
    <source>
        <strain evidence="1">ATCC 200398</strain>
    </source>
</reference>
<proteinExistence type="predicted"/>
<dbReference type="EMBL" id="MU003497">
    <property type="protein sequence ID" value="KAF2474845.1"/>
    <property type="molecule type" value="Genomic_DNA"/>
</dbReference>
<evidence type="ECO:0000313" key="1">
    <source>
        <dbReference type="EMBL" id="KAF2474845.1"/>
    </source>
</evidence>
<accession>A0ACB6R940</accession>
<evidence type="ECO:0000313" key="2">
    <source>
        <dbReference type="Proteomes" id="UP000799755"/>
    </source>
</evidence>
<keyword evidence="2" id="KW-1185">Reference proteome</keyword>
<sequence>MLRNYTNSEIWPRPAGPGLSFIYGIERTCRGKPSVFMFDRSTGKVEPERFNTHGTPGYPAKLGSGESGIVLKLWQHCWPDGLAMRSCENWHESRCNYWRQKENHGKPRPSRSKAMGCHRTPSPNQISEKSKYELLNRAWNSLNYKEFQENKLKYINFFSGNPISKVL</sequence>
<organism evidence="1 2">
    <name type="scientific">Lindgomyces ingoldianus</name>
    <dbReference type="NCBI Taxonomy" id="673940"/>
    <lineage>
        <taxon>Eukaryota</taxon>
        <taxon>Fungi</taxon>
        <taxon>Dikarya</taxon>
        <taxon>Ascomycota</taxon>
        <taxon>Pezizomycotina</taxon>
        <taxon>Dothideomycetes</taxon>
        <taxon>Pleosporomycetidae</taxon>
        <taxon>Pleosporales</taxon>
        <taxon>Lindgomycetaceae</taxon>
        <taxon>Lindgomyces</taxon>
    </lineage>
</organism>
<dbReference type="Proteomes" id="UP000799755">
    <property type="component" value="Unassembled WGS sequence"/>
</dbReference>
<comment type="caution">
    <text evidence="1">The sequence shown here is derived from an EMBL/GenBank/DDBJ whole genome shotgun (WGS) entry which is preliminary data.</text>
</comment>
<name>A0ACB6R940_9PLEO</name>